<dbReference type="AlphaFoldDB" id="A0A150PKG9"/>
<dbReference type="Proteomes" id="UP000075420">
    <property type="component" value="Unassembled WGS sequence"/>
</dbReference>
<evidence type="ECO:0000313" key="2">
    <source>
        <dbReference type="Proteomes" id="UP000075420"/>
    </source>
</evidence>
<accession>A0A150PKG9</accession>
<name>A0A150PKG9_SORCE</name>
<comment type="caution">
    <text evidence="1">The sequence shown here is derived from an EMBL/GenBank/DDBJ whole genome shotgun (WGS) entry which is preliminary data.</text>
</comment>
<dbReference type="SUPFAM" id="SSF55486">
    <property type="entry name" value="Metalloproteases ('zincins'), catalytic domain"/>
    <property type="match status" value="1"/>
</dbReference>
<protein>
    <recommendedName>
        <fullName evidence="3">Peptidase M4 domain-containing protein</fullName>
    </recommendedName>
</protein>
<evidence type="ECO:0000313" key="1">
    <source>
        <dbReference type="EMBL" id="KYF56229.1"/>
    </source>
</evidence>
<dbReference type="CDD" id="cd09598">
    <property type="entry name" value="M4_like"/>
    <property type="match status" value="1"/>
</dbReference>
<evidence type="ECO:0008006" key="3">
    <source>
        <dbReference type="Google" id="ProtNLM"/>
    </source>
</evidence>
<proteinExistence type="predicted"/>
<reference evidence="1 2" key="1">
    <citation type="submission" date="2014-02" db="EMBL/GenBank/DDBJ databases">
        <title>The small core and large imbalanced accessory genome model reveals a collaborative survival strategy of Sorangium cellulosum strains in nature.</title>
        <authorList>
            <person name="Han K."/>
            <person name="Peng R."/>
            <person name="Blom J."/>
            <person name="Li Y.-Z."/>
        </authorList>
    </citation>
    <scope>NUCLEOTIDE SEQUENCE [LARGE SCALE GENOMIC DNA]</scope>
    <source>
        <strain evidence="1 2">So0157-25</strain>
    </source>
</reference>
<sequence>MLVSVPFPLIEDKPLPTKIVMNPAPARDRFPEGTPGFRFWGAAAALRRCSDFWGAILAQNATWNPSVGTTLDVFLDAGDDLNAFYDRRSLTFFHGTVRGSIVFSGESPDIVSHEYGHALLDSDSIGAALWNTASIEVDAFHESFGDMSAILVALQLPSMRTGVLAETEGHLNRSSRLSRLAEQLGWAIRQLNASAVERDCLRNAANSFFYQSPDELPTSGPAAMLTSEPHSLSRVFTGAFLDALAGMFASRPGQKEEDLLEVSRDMASLLVEAVRSSPIVPSYMSQVGAHLLRAAMKKNQGYAEAIKVGLVRHGLLSIPGAVTVAKAHVPVGVAAGLGAQPVPQDLDVSSYGLKVPTIRVQATSAQRRFSVAGASKSVGEVAVTSPEHAARAFFEDLLRRGRLDPKGFEDPGLMVFDPSSFKTHELVDEQGTVTLHRRRIDCIPRRLRTAQP</sequence>
<gene>
    <name evidence="1" type="ORF">BE08_31970</name>
</gene>
<dbReference type="EMBL" id="JELY01001311">
    <property type="protein sequence ID" value="KYF56229.1"/>
    <property type="molecule type" value="Genomic_DNA"/>
</dbReference>
<organism evidence="1 2">
    <name type="scientific">Sorangium cellulosum</name>
    <name type="common">Polyangium cellulosum</name>
    <dbReference type="NCBI Taxonomy" id="56"/>
    <lineage>
        <taxon>Bacteria</taxon>
        <taxon>Pseudomonadati</taxon>
        <taxon>Myxococcota</taxon>
        <taxon>Polyangia</taxon>
        <taxon>Polyangiales</taxon>
        <taxon>Polyangiaceae</taxon>
        <taxon>Sorangium</taxon>
    </lineage>
</organism>